<dbReference type="Proteomes" id="UP001163046">
    <property type="component" value="Unassembled WGS sequence"/>
</dbReference>
<dbReference type="PANTHER" id="PTHR33559:SF1">
    <property type="entry name" value="PROTEASOME ASSEMBLY CHAPERONE 4"/>
    <property type="match status" value="1"/>
</dbReference>
<reference evidence="1" key="1">
    <citation type="submission" date="2023-01" db="EMBL/GenBank/DDBJ databases">
        <title>Genome assembly of the deep-sea coral Lophelia pertusa.</title>
        <authorList>
            <person name="Herrera S."/>
            <person name="Cordes E."/>
        </authorList>
    </citation>
    <scope>NUCLEOTIDE SEQUENCE</scope>
    <source>
        <strain evidence="1">USNM1676648</strain>
        <tissue evidence="1">Polyp</tissue>
    </source>
</reference>
<dbReference type="OrthoDB" id="368507at2759"/>
<dbReference type="Pfam" id="PF16093">
    <property type="entry name" value="PAC4"/>
    <property type="match status" value="1"/>
</dbReference>
<dbReference type="GO" id="GO:0043248">
    <property type="term" value="P:proteasome assembly"/>
    <property type="evidence" value="ECO:0007669"/>
    <property type="project" value="InterPro"/>
</dbReference>
<accession>A0A9X0CNW7</accession>
<dbReference type="GO" id="GO:0000502">
    <property type="term" value="C:proteasome complex"/>
    <property type="evidence" value="ECO:0007669"/>
    <property type="project" value="UniProtKB-KW"/>
</dbReference>
<evidence type="ECO:0000313" key="2">
    <source>
        <dbReference type="Proteomes" id="UP001163046"/>
    </source>
</evidence>
<sequence length="140" mass="15393">MADGLHLNGDTTSSSNGTASEGYLPAECKFTVHAFSDTILDQQVHFQILKMTDSLYVWIGTSPEMDALAVAMCTKYDSVPSVVNLIGSKADLSSTTLAQRLAKKTNKQCFVSYNIPTENMLLGLVEQRINQEIKDKPQLF</sequence>
<gene>
    <name evidence="1" type="primary">PSMG4</name>
    <name evidence="1" type="ORF">OS493_007613</name>
</gene>
<dbReference type="InterPro" id="IPR032157">
    <property type="entry name" value="PAC4"/>
</dbReference>
<dbReference type="AlphaFoldDB" id="A0A9X0CNW7"/>
<dbReference type="EMBL" id="MU827304">
    <property type="protein sequence ID" value="KAJ7364979.1"/>
    <property type="molecule type" value="Genomic_DNA"/>
</dbReference>
<keyword evidence="1" id="KW-0647">Proteasome</keyword>
<protein>
    <submittedName>
        <fullName evidence="1">Proteasome (Prosome, macropain) assembly chaperone 4</fullName>
    </submittedName>
</protein>
<name>A0A9X0CNW7_9CNID</name>
<proteinExistence type="predicted"/>
<comment type="caution">
    <text evidence="1">The sequence shown here is derived from an EMBL/GenBank/DDBJ whole genome shotgun (WGS) entry which is preliminary data.</text>
</comment>
<evidence type="ECO:0000313" key="1">
    <source>
        <dbReference type="EMBL" id="KAJ7364979.1"/>
    </source>
</evidence>
<keyword evidence="2" id="KW-1185">Reference proteome</keyword>
<organism evidence="1 2">
    <name type="scientific">Desmophyllum pertusum</name>
    <dbReference type="NCBI Taxonomy" id="174260"/>
    <lineage>
        <taxon>Eukaryota</taxon>
        <taxon>Metazoa</taxon>
        <taxon>Cnidaria</taxon>
        <taxon>Anthozoa</taxon>
        <taxon>Hexacorallia</taxon>
        <taxon>Scleractinia</taxon>
        <taxon>Caryophylliina</taxon>
        <taxon>Caryophylliidae</taxon>
        <taxon>Desmophyllum</taxon>
    </lineage>
</organism>
<dbReference type="PANTHER" id="PTHR33559">
    <property type="entry name" value="PROTEASOME ASSEMBLY CHAPERONE 4"/>
    <property type="match status" value="1"/>
</dbReference>